<name>A0A4S4LLA1_9AGAM</name>
<evidence type="ECO:0000259" key="3">
    <source>
        <dbReference type="SMART" id="SM01117"/>
    </source>
</evidence>
<accession>A0A4S4LLA1</accession>
<dbReference type="GO" id="GO:0016020">
    <property type="term" value="C:membrane"/>
    <property type="evidence" value="ECO:0007669"/>
    <property type="project" value="TreeGrafter"/>
</dbReference>
<dbReference type="SMART" id="SM01117">
    <property type="entry name" value="Cyt-b5"/>
    <property type="match status" value="1"/>
</dbReference>
<dbReference type="EMBL" id="SGPL01000431">
    <property type="protein sequence ID" value="THH12697.1"/>
    <property type="molecule type" value="Genomic_DNA"/>
</dbReference>
<reference evidence="4 5" key="1">
    <citation type="submission" date="2019-02" db="EMBL/GenBank/DDBJ databases">
        <title>Genome sequencing of the rare red list fungi Bondarzewia mesenterica.</title>
        <authorList>
            <person name="Buettner E."/>
            <person name="Kellner H."/>
        </authorList>
    </citation>
    <scope>NUCLEOTIDE SEQUENCE [LARGE SCALE GENOMIC DNA]</scope>
    <source>
        <strain evidence="4 5">DSM 108281</strain>
    </source>
</reference>
<keyword evidence="5" id="KW-1185">Reference proteome</keyword>
<organism evidence="4 5">
    <name type="scientific">Bondarzewia mesenterica</name>
    <dbReference type="NCBI Taxonomy" id="1095465"/>
    <lineage>
        <taxon>Eukaryota</taxon>
        <taxon>Fungi</taxon>
        <taxon>Dikarya</taxon>
        <taxon>Basidiomycota</taxon>
        <taxon>Agaricomycotina</taxon>
        <taxon>Agaricomycetes</taxon>
        <taxon>Russulales</taxon>
        <taxon>Bondarzewiaceae</taxon>
        <taxon>Bondarzewia</taxon>
    </lineage>
</organism>
<dbReference type="GO" id="GO:0005783">
    <property type="term" value="C:endoplasmic reticulum"/>
    <property type="evidence" value="ECO:0007669"/>
    <property type="project" value="TreeGrafter"/>
</dbReference>
<comment type="caution">
    <text evidence="4">The sequence shown here is derived from an EMBL/GenBank/DDBJ whole genome shotgun (WGS) entry which is preliminary data.</text>
</comment>
<dbReference type="AlphaFoldDB" id="A0A4S4LLA1"/>
<feature type="compositionally biased region" description="Basic and acidic residues" evidence="2">
    <location>
        <begin position="46"/>
        <end position="70"/>
    </location>
</feature>
<dbReference type="SUPFAM" id="SSF55856">
    <property type="entry name" value="Cytochrome b5-like heme/steroid binding domain"/>
    <property type="match status" value="1"/>
</dbReference>
<dbReference type="InterPro" id="IPR036400">
    <property type="entry name" value="Cyt_B5-like_heme/steroid_sf"/>
</dbReference>
<evidence type="ECO:0000313" key="4">
    <source>
        <dbReference type="EMBL" id="THH12697.1"/>
    </source>
</evidence>
<evidence type="ECO:0000256" key="1">
    <source>
        <dbReference type="ARBA" id="ARBA00038357"/>
    </source>
</evidence>
<dbReference type="GO" id="GO:0020037">
    <property type="term" value="F:heme binding"/>
    <property type="evidence" value="ECO:0007669"/>
    <property type="project" value="UniProtKB-ARBA"/>
</dbReference>
<feature type="region of interest" description="Disordered" evidence="2">
    <location>
        <begin position="35"/>
        <end position="70"/>
    </location>
</feature>
<evidence type="ECO:0000256" key="2">
    <source>
        <dbReference type="SAM" id="MobiDB-lite"/>
    </source>
</evidence>
<dbReference type="InterPro" id="IPR001199">
    <property type="entry name" value="Cyt_B5-like_heme/steroid-bd"/>
</dbReference>
<comment type="similarity">
    <text evidence="1">Belongs to the cytochrome b5 family. MAPR subfamily.</text>
</comment>
<proteinExistence type="inferred from homology"/>
<dbReference type="InterPro" id="IPR050577">
    <property type="entry name" value="MAPR/NEUFC/NENF-like"/>
</dbReference>
<dbReference type="OrthoDB" id="899at2759"/>
<sequence>MAFTLNVTDALVWGLLLVLPASFYLQGYFFAQPDSPFSSPEPSPQPEEKKSEEKSVMQAEKTDLAPPKDDPFTLDQLKEFDGSDPSKPIYVCIKGTVFDVSHKHDTYGPGKAYNLFAGKDASKALGKSSLKPEDAVPDYSDLPENEMKVLNDWHSFFTYIIPRTFVELSTDLFFFCLRLA</sequence>
<dbReference type="PANTHER" id="PTHR10281:SF115">
    <property type="entry name" value="BINDING PROTEIN, PUTATIVE (AFU_ORTHOLOGUE AFUA_4G06240)-RELATED"/>
    <property type="match status" value="1"/>
</dbReference>
<dbReference type="FunFam" id="3.10.120.10:FF:000003">
    <property type="entry name" value="membrane-associated progesterone receptor component 1"/>
    <property type="match status" value="1"/>
</dbReference>
<feature type="domain" description="Cytochrome b5 heme-binding" evidence="3">
    <location>
        <begin position="72"/>
        <end position="165"/>
    </location>
</feature>
<protein>
    <recommendedName>
        <fullName evidence="3">Cytochrome b5 heme-binding domain-containing protein</fullName>
    </recommendedName>
</protein>
<dbReference type="Proteomes" id="UP000310158">
    <property type="component" value="Unassembled WGS sequence"/>
</dbReference>
<dbReference type="Gene3D" id="3.10.120.10">
    <property type="entry name" value="Cytochrome b5-like heme/steroid binding domain"/>
    <property type="match status" value="1"/>
</dbReference>
<gene>
    <name evidence="4" type="ORF">EW146_g7460</name>
</gene>
<dbReference type="Pfam" id="PF00173">
    <property type="entry name" value="Cyt-b5"/>
    <property type="match status" value="1"/>
</dbReference>
<dbReference type="PANTHER" id="PTHR10281">
    <property type="entry name" value="MEMBRANE-ASSOCIATED PROGESTERONE RECEPTOR COMPONENT-RELATED"/>
    <property type="match status" value="1"/>
</dbReference>
<evidence type="ECO:0000313" key="5">
    <source>
        <dbReference type="Proteomes" id="UP000310158"/>
    </source>
</evidence>